<gene>
    <name evidence="1" type="ORF">JF886_08430</name>
</gene>
<proteinExistence type="predicted"/>
<accession>A0A934N603</accession>
<reference evidence="1 2" key="1">
    <citation type="submission" date="2020-10" db="EMBL/GenBank/DDBJ databases">
        <title>Ca. Dormibacterota MAGs.</title>
        <authorList>
            <person name="Montgomery K."/>
        </authorList>
    </citation>
    <scope>NUCLEOTIDE SEQUENCE [LARGE SCALE GENOMIC DNA]</scope>
    <source>
        <strain evidence="1">SC8812_S17_18</strain>
    </source>
</reference>
<sequence>MTPSRILEGFLSPERLRPYRSAVGGDLDAAIRLYEWNTQVGAGFLEVLGHLEVVLRNALDGQLRAWHAARHLAGEWYDDPLGWLEPHRAEDIREARDRLRRDAKAETPGRVVAELSFGFWRFLLGRRYQTSLWAQVLRHAFPHLQPQRRSDVYEPIQELNGLRNRIAHHEPIHHLELPRLHNSILLVGGYLDPEVRAWIARVSRVPTLLSTKP</sequence>
<evidence type="ECO:0000313" key="2">
    <source>
        <dbReference type="Proteomes" id="UP000606991"/>
    </source>
</evidence>
<organism evidence="1 2">
    <name type="scientific">Candidatus Aeolococcus gillhamiae</name>
    <dbReference type="NCBI Taxonomy" id="3127015"/>
    <lineage>
        <taxon>Bacteria</taxon>
        <taxon>Bacillati</taxon>
        <taxon>Candidatus Dormiibacterota</taxon>
        <taxon>Candidatus Dormibacteria</taxon>
        <taxon>Candidatus Aeolococcales</taxon>
        <taxon>Candidatus Aeolococcaceae</taxon>
        <taxon>Candidatus Aeolococcus</taxon>
    </lineage>
</organism>
<protein>
    <recommendedName>
        <fullName evidence="3">CAAX protease</fullName>
    </recommendedName>
</protein>
<evidence type="ECO:0008006" key="3">
    <source>
        <dbReference type="Google" id="ProtNLM"/>
    </source>
</evidence>
<name>A0A934N603_9BACT</name>
<dbReference type="Proteomes" id="UP000606991">
    <property type="component" value="Unassembled WGS sequence"/>
</dbReference>
<dbReference type="AlphaFoldDB" id="A0A934N603"/>
<dbReference type="EMBL" id="JAEKNS010000084">
    <property type="protein sequence ID" value="MBJ7594874.1"/>
    <property type="molecule type" value="Genomic_DNA"/>
</dbReference>
<comment type="caution">
    <text evidence="1">The sequence shown here is derived from an EMBL/GenBank/DDBJ whole genome shotgun (WGS) entry which is preliminary data.</text>
</comment>
<evidence type="ECO:0000313" key="1">
    <source>
        <dbReference type="EMBL" id="MBJ7594874.1"/>
    </source>
</evidence>